<keyword evidence="2" id="KW-1185">Reference proteome</keyword>
<proteinExistence type="predicted"/>
<dbReference type="RefSeq" id="WP_371570921.1">
    <property type="nucleotide sequence ID" value="NZ_JASMRN010000009.1"/>
</dbReference>
<name>A0ABV4KEB0_9FLAO</name>
<reference evidence="1 2" key="1">
    <citation type="submission" date="2023-05" db="EMBL/GenBank/DDBJ databases">
        <title>Adaptations of aquatic viruses from atmosphere-close ecosystems of the Central Arctic Ocean.</title>
        <authorList>
            <person name="Rahlff J."/>
            <person name="Holmfeldt K."/>
        </authorList>
    </citation>
    <scope>NUCLEOTIDE SEQUENCE [LARGE SCALE GENOMIC DNA]</scope>
    <source>
        <strain evidence="1 2">Arc14</strain>
    </source>
</reference>
<comment type="caution">
    <text evidence="1">The sequence shown here is derived from an EMBL/GenBank/DDBJ whole genome shotgun (WGS) entry which is preliminary data.</text>
</comment>
<accession>A0ABV4KEB0</accession>
<gene>
    <name evidence="1" type="ORF">QO192_12065</name>
</gene>
<organism evidence="1 2">
    <name type="scientific">Flavobacterium frigidarium</name>
    <dbReference type="NCBI Taxonomy" id="99286"/>
    <lineage>
        <taxon>Bacteria</taxon>
        <taxon>Pseudomonadati</taxon>
        <taxon>Bacteroidota</taxon>
        <taxon>Flavobacteriia</taxon>
        <taxon>Flavobacteriales</taxon>
        <taxon>Flavobacteriaceae</taxon>
        <taxon>Flavobacterium</taxon>
    </lineage>
</organism>
<evidence type="ECO:0008006" key="3">
    <source>
        <dbReference type="Google" id="ProtNLM"/>
    </source>
</evidence>
<evidence type="ECO:0000313" key="1">
    <source>
        <dbReference type="EMBL" id="MEZ7516015.1"/>
    </source>
</evidence>
<dbReference type="EMBL" id="JASMRN010000009">
    <property type="protein sequence ID" value="MEZ7516015.1"/>
    <property type="molecule type" value="Genomic_DNA"/>
</dbReference>
<sequence length="173" mass="19538">MNSKALILFLSSTILFSCNQRTVKKDENANGDTVSASPIEKEVIKNTDSTTVVNTKDSIKANYHYICYTFDNNKDKRIWIEFTEDGKATRLKYQGQKNAIDLDFQDEDSSQNGAYPTTVSTYNEMINGKINGVYTLTHGGVWDYVSYKNATSSKEFSFTIDHEADPYGKTPCF</sequence>
<dbReference type="PROSITE" id="PS51257">
    <property type="entry name" value="PROKAR_LIPOPROTEIN"/>
    <property type="match status" value="1"/>
</dbReference>
<dbReference type="Proteomes" id="UP001568894">
    <property type="component" value="Unassembled WGS sequence"/>
</dbReference>
<protein>
    <recommendedName>
        <fullName evidence="3">Lipoprotein</fullName>
    </recommendedName>
</protein>
<evidence type="ECO:0000313" key="2">
    <source>
        <dbReference type="Proteomes" id="UP001568894"/>
    </source>
</evidence>